<feature type="chain" id="PRO_5011469102" evidence="1">
    <location>
        <begin position="45"/>
        <end position="170"/>
    </location>
</feature>
<evidence type="ECO:0000313" key="2">
    <source>
        <dbReference type="EMBL" id="SES18691.1"/>
    </source>
</evidence>
<accession>A0A1H9VAY4</accession>
<gene>
    <name evidence="2" type="ORF">SAMN05661109_02142</name>
</gene>
<dbReference type="EMBL" id="FOGQ01000011">
    <property type="protein sequence ID" value="SES18691.1"/>
    <property type="molecule type" value="Genomic_DNA"/>
</dbReference>
<proteinExistence type="predicted"/>
<evidence type="ECO:0000256" key="1">
    <source>
        <dbReference type="SAM" id="SignalP"/>
    </source>
</evidence>
<protein>
    <submittedName>
        <fullName evidence="2">Uncharacterized protein</fullName>
    </submittedName>
</protein>
<dbReference type="AlphaFoldDB" id="A0A1H9VAY4"/>
<dbReference type="Proteomes" id="UP000198929">
    <property type="component" value="Unassembled WGS sequence"/>
</dbReference>
<reference evidence="3" key="1">
    <citation type="submission" date="2016-10" db="EMBL/GenBank/DDBJ databases">
        <authorList>
            <person name="Varghese N."/>
            <person name="Submissions S."/>
        </authorList>
    </citation>
    <scope>NUCLEOTIDE SEQUENCE [LARGE SCALE GENOMIC DNA]</scope>
    <source>
        <strain evidence="3">DSM 20524</strain>
    </source>
</reference>
<feature type="signal peptide" evidence="1">
    <location>
        <begin position="1"/>
        <end position="44"/>
    </location>
</feature>
<evidence type="ECO:0000313" key="3">
    <source>
        <dbReference type="Proteomes" id="UP000198929"/>
    </source>
</evidence>
<name>A0A1H9VAY4_9CORY</name>
<keyword evidence="3" id="KW-1185">Reference proteome</keyword>
<sequence length="170" mass="17946">MFYLVFSPPLERDFAMFRHRTSRFLATVGATVVAVGALASPAHAQAVMPSVYTTADTTVGCSVHHADGKRHAYCTDLKGPMVPIPDSAGLSGAEAVGIGEGTSWRTWSTQGWASQPNVMHAGSIRFESGLIFITDFKGGMHVLDGFRYAAYVGNGQAVVNPGIGQLSSAI</sequence>
<organism evidence="2 3">
    <name type="scientific">Corynebacterium cystitidis DSM 20524</name>
    <dbReference type="NCBI Taxonomy" id="1121357"/>
    <lineage>
        <taxon>Bacteria</taxon>
        <taxon>Bacillati</taxon>
        <taxon>Actinomycetota</taxon>
        <taxon>Actinomycetes</taxon>
        <taxon>Mycobacteriales</taxon>
        <taxon>Corynebacteriaceae</taxon>
        <taxon>Corynebacterium</taxon>
    </lineage>
</organism>
<keyword evidence="1" id="KW-0732">Signal</keyword>
<dbReference type="STRING" id="1121357.SAMN05661109_02142"/>